<dbReference type="STRING" id="1770053.SAMN05216551_106133"/>
<dbReference type="PANTHER" id="PTHR10009:SF18">
    <property type="entry name" value="PROTEIN YELLOW-LIKE PROTEIN"/>
    <property type="match status" value="1"/>
</dbReference>
<dbReference type="PROSITE" id="PS51257">
    <property type="entry name" value="PROKAR_LIPOPROTEIN"/>
    <property type="match status" value="1"/>
</dbReference>
<reference evidence="5" key="1">
    <citation type="submission" date="2016-09" db="EMBL/GenBank/DDBJ databases">
        <authorList>
            <person name="Varghese N."/>
            <person name="Submissions S."/>
        </authorList>
    </citation>
    <scope>NUCLEOTIDE SEQUENCE [LARGE SCALE GENOMIC DNA]</scope>
    <source>
        <strain evidence="5">JS23</strain>
    </source>
</reference>
<dbReference type="Pfam" id="PF03022">
    <property type="entry name" value="MRJP"/>
    <property type="match status" value="1"/>
</dbReference>
<dbReference type="InterPro" id="IPR011042">
    <property type="entry name" value="6-blade_b-propeller_TolB-like"/>
</dbReference>
<keyword evidence="3" id="KW-0732">Signal</keyword>
<sequence>MRSLRTIAVRRVRATAAWTAVAIAGAAGIAGCATSASEIPTLVPVYHGNRVWNGVTTTHDGRTFVSYPQADGPGVQLAELDGDGRAVPYPAASWNTIATDRDLAHRFVHVNAARIGPDDALWVVDAGAPGIGKPVVPGAARLFQIDVSTGKMARVYALADATRPQSYIDDVRFNGRRAYLTDAGAPGLLVLDLDTGAVRRVLDGHPSTIDTRALRADGKVVLDESGTPLRVHADQLEVAPDGTWLYYQPASGPLVRVPTRLLDDATVSPDALAAAVQPWADTPTTGGTAIDAAGNIYLSDTDHRRILKVSPAGETSTLIADPRLIWSDAMWIDASGYLWLPASQQNRTAGFNQGQMTVSYPVWIYKLKIGVQPSPIDHR</sequence>
<name>A0A1H2PPY7_9BURK</name>
<evidence type="ECO:0000256" key="3">
    <source>
        <dbReference type="SAM" id="SignalP"/>
    </source>
</evidence>
<dbReference type="OrthoDB" id="9797664at2"/>
<organism evidence="4 5">
    <name type="scientific">Chitinasiproducens palmae</name>
    <dbReference type="NCBI Taxonomy" id="1770053"/>
    <lineage>
        <taxon>Bacteria</taxon>
        <taxon>Pseudomonadati</taxon>
        <taxon>Pseudomonadota</taxon>
        <taxon>Betaproteobacteria</taxon>
        <taxon>Burkholderiales</taxon>
        <taxon>Burkholderiaceae</taxon>
        <taxon>Chitinasiproducens</taxon>
    </lineage>
</organism>
<keyword evidence="5" id="KW-1185">Reference proteome</keyword>
<accession>A0A1H2PPY7</accession>
<feature type="signal peptide" evidence="3">
    <location>
        <begin position="1"/>
        <end position="26"/>
    </location>
</feature>
<feature type="chain" id="PRO_5017395049" evidence="3">
    <location>
        <begin position="27"/>
        <end position="379"/>
    </location>
</feature>
<dbReference type="EMBL" id="FNLO01000006">
    <property type="protein sequence ID" value="SDV48875.1"/>
    <property type="molecule type" value="Genomic_DNA"/>
</dbReference>
<dbReference type="GO" id="GO:0005576">
    <property type="term" value="C:extracellular region"/>
    <property type="evidence" value="ECO:0007669"/>
    <property type="project" value="UniProtKB-SubCell"/>
</dbReference>
<proteinExistence type="predicted"/>
<dbReference type="Proteomes" id="UP000243719">
    <property type="component" value="Unassembled WGS sequence"/>
</dbReference>
<dbReference type="AlphaFoldDB" id="A0A1H2PPY7"/>
<comment type="subcellular location">
    <subcellularLocation>
        <location evidence="1">Secreted</location>
    </subcellularLocation>
</comment>
<dbReference type="Gene3D" id="2.120.10.30">
    <property type="entry name" value="TolB, C-terminal domain"/>
    <property type="match status" value="1"/>
</dbReference>
<dbReference type="SUPFAM" id="SSF101898">
    <property type="entry name" value="NHL repeat"/>
    <property type="match status" value="1"/>
</dbReference>
<evidence type="ECO:0000313" key="5">
    <source>
        <dbReference type="Proteomes" id="UP000243719"/>
    </source>
</evidence>
<evidence type="ECO:0000313" key="4">
    <source>
        <dbReference type="EMBL" id="SDV48875.1"/>
    </source>
</evidence>
<dbReference type="InterPro" id="IPR017996">
    <property type="entry name" value="MRJP/yellow-related"/>
</dbReference>
<gene>
    <name evidence="4" type="ORF">SAMN05216551_106133</name>
</gene>
<keyword evidence="2" id="KW-0964">Secreted</keyword>
<dbReference type="PANTHER" id="PTHR10009">
    <property type="entry name" value="PROTEIN YELLOW-RELATED"/>
    <property type="match status" value="1"/>
</dbReference>
<dbReference type="RefSeq" id="WP_091908298.1">
    <property type="nucleotide sequence ID" value="NZ_FNLO01000006.1"/>
</dbReference>
<evidence type="ECO:0000256" key="2">
    <source>
        <dbReference type="ARBA" id="ARBA00022525"/>
    </source>
</evidence>
<evidence type="ECO:0000256" key="1">
    <source>
        <dbReference type="ARBA" id="ARBA00004613"/>
    </source>
</evidence>
<protein>
    <submittedName>
        <fullName evidence="4">Major royal jelly protein</fullName>
    </submittedName>
</protein>